<protein>
    <submittedName>
        <fullName evidence="1">Uncharacterized protein</fullName>
    </submittedName>
</protein>
<dbReference type="Proteomes" id="UP000070195">
    <property type="component" value="Unassembled WGS sequence"/>
</dbReference>
<dbReference type="AlphaFoldDB" id="A0A133UAX4"/>
<evidence type="ECO:0000313" key="1">
    <source>
        <dbReference type="EMBL" id="KXA91346.1"/>
    </source>
</evidence>
<dbReference type="EMBL" id="LHXM01000026">
    <property type="protein sequence ID" value="KXA91346.1"/>
    <property type="molecule type" value="Genomic_DNA"/>
</dbReference>
<sequence>MGVTKNLFPQKTNRKNLRIILSIKKISLPQRKKKVKNPTIKIKISSKWITTLSTNLNKE</sequence>
<evidence type="ECO:0000313" key="2">
    <source>
        <dbReference type="Proteomes" id="UP000070195"/>
    </source>
</evidence>
<accession>A0A133UAX4</accession>
<gene>
    <name evidence="1" type="ORF">AKJ63_01595</name>
</gene>
<keyword evidence="2" id="KW-1185">Reference proteome</keyword>
<comment type="caution">
    <text evidence="1">The sequence shown here is derived from an EMBL/GenBank/DDBJ whole genome shotgun (WGS) entry which is preliminary data.</text>
</comment>
<organism evidence="1 2">
    <name type="scientific">candidate division MSBL1 archaeon SCGC-AAA259D18</name>
    <dbReference type="NCBI Taxonomy" id="1698262"/>
    <lineage>
        <taxon>Archaea</taxon>
        <taxon>Methanobacteriati</taxon>
        <taxon>Methanobacteriota</taxon>
        <taxon>candidate division MSBL1</taxon>
    </lineage>
</organism>
<proteinExistence type="predicted"/>
<name>A0A133UAX4_9EURY</name>
<reference evidence="1 2" key="1">
    <citation type="journal article" date="2016" name="Sci. Rep.">
        <title>Metabolic traits of an uncultured archaeal lineage -MSBL1- from brine pools of the Red Sea.</title>
        <authorList>
            <person name="Mwirichia R."/>
            <person name="Alam I."/>
            <person name="Rashid M."/>
            <person name="Vinu M."/>
            <person name="Ba-Alawi W."/>
            <person name="Anthony Kamau A."/>
            <person name="Kamanda Ngugi D."/>
            <person name="Goker M."/>
            <person name="Klenk H.P."/>
            <person name="Bajic V."/>
            <person name="Stingl U."/>
        </authorList>
    </citation>
    <scope>NUCLEOTIDE SEQUENCE [LARGE SCALE GENOMIC DNA]</scope>
    <source>
        <strain evidence="1">SCGC-AAA259D18</strain>
    </source>
</reference>